<protein>
    <submittedName>
        <fullName evidence="3">4-hydroxybenzoate 3-monooxygenase</fullName>
        <ecNumber evidence="3">1.14.13.2</ecNumber>
    </submittedName>
</protein>
<feature type="region of interest" description="Disordered" evidence="1">
    <location>
        <begin position="360"/>
        <end position="396"/>
    </location>
</feature>
<feature type="compositionally biased region" description="Basic and acidic residues" evidence="1">
    <location>
        <begin position="360"/>
        <end position="373"/>
    </location>
</feature>
<reference evidence="3 4" key="1">
    <citation type="submission" date="2011-08" db="EMBL/GenBank/DDBJ databases">
        <authorList>
            <person name="Lin Y."/>
            <person name="Hao X."/>
            <person name="Johnstone L."/>
            <person name="Miller S.J."/>
            <person name="Wei G."/>
            <person name="Rensing C."/>
        </authorList>
    </citation>
    <scope>NUCLEOTIDE SEQUENCE [LARGE SCALE GENOMIC DNA]</scope>
    <source>
        <strain evidence="3 4">K42</strain>
    </source>
</reference>
<dbReference type="GO" id="GO:0018659">
    <property type="term" value="F:4-hydroxybenzoate 3-monooxygenase activity"/>
    <property type="evidence" value="ECO:0007669"/>
    <property type="project" value="UniProtKB-EC"/>
</dbReference>
<dbReference type="Gene3D" id="3.50.50.60">
    <property type="entry name" value="FAD/NAD(P)-binding domain"/>
    <property type="match status" value="1"/>
</dbReference>
<sequence>MTSPSPTPTPFPRTASRSSAWARDLPGPPSHDLDTDRPSVSYVCPRTGRREVVRCDFVAGCDGARGVTRTAIPEDRVRTAPSDHGVGRLALLAEAPASADRVLFRMHPDGFAGHMPRGADGPAPTWSARRATIRGAGRTAGPGANRADGGLTAARGATASGGRTRSGDAEPFQDHRARQFGERLAGHQQFAAPAPTADQDVGQVHDGGVDQHGPAVRQPDRRDAAVLHAGLAGGRLHRREGRLAGSQVAADRAVHVEPGGGQHHAGRQGRPGAPPARDDHAVRGLVQQVLSVVLDEDGGVGPPRIGLDVDDPVGGDAALPPAHRVGDRAGQLVEAVRGGCGVREAADRCVHARTLTAPDSRRAGRLTAREAPRRSGSSPWARRPGFRTCAGRWRRR</sequence>
<dbReference type="GO" id="GO:0071949">
    <property type="term" value="F:FAD binding"/>
    <property type="evidence" value="ECO:0007669"/>
    <property type="project" value="InterPro"/>
</dbReference>
<dbReference type="Proteomes" id="UP000004217">
    <property type="component" value="Unassembled WGS sequence"/>
</dbReference>
<keyword evidence="4" id="KW-1185">Reference proteome</keyword>
<feature type="region of interest" description="Disordered" evidence="1">
    <location>
        <begin position="1"/>
        <end position="39"/>
    </location>
</feature>
<evidence type="ECO:0000259" key="2">
    <source>
        <dbReference type="Pfam" id="PF01494"/>
    </source>
</evidence>
<keyword evidence="3" id="KW-0503">Monooxygenase</keyword>
<dbReference type="EC" id="1.14.13.2" evidence="3"/>
<accession>G2GHM2</accession>
<feature type="region of interest" description="Disordered" evidence="1">
    <location>
        <begin position="188"/>
        <end position="221"/>
    </location>
</feature>
<dbReference type="AlphaFoldDB" id="G2GHM2"/>
<dbReference type="InterPro" id="IPR036188">
    <property type="entry name" value="FAD/NAD-bd_sf"/>
</dbReference>
<proteinExistence type="predicted"/>
<feature type="region of interest" description="Disordered" evidence="1">
    <location>
        <begin position="257"/>
        <end position="278"/>
    </location>
</feature>
<feature type="compositionally biased region" description="Pro residues" evidence="1">
    <location>
        <begin position="1"/>
        <end position="11"/>
    </location>
</feature>
<dbReference type="InterPro" id="IPR002938">
    <property type="entry name" value="FAD-bd"/>
</dbReference>
<evidence type="ECO:0000313" key="3">
    <source>
        <dbReference type="EMBL" id="EGX57006.1"/>
    </source>
</evidence>
<feature type="compositionally biased region" description="Low complexity" evidence="1">
    <location>
        <begin position="136"/>
        <end position="163"/>
    </location>
</feature>
<evidence type="ECO:0000256" key="1">
    <source>
        <dbReference type="SAM" id="MobiDB-lite"/>
    </source>
</evidence>
<comment type="caution">
    <text evidence="3">The sequence shown here is derived from an EMBL/GenBank/DDBJ whole genome shotgun (WGS) entry which is preliminary data.</text>
</comment>
<feature type="domain" description="FAD-binding" evidence="2">
    <location>
        <begin position="32"/>
        <end position="96"/>
    </location>
</feature>
<dbReference type="EMBL" id="AGBF01000112">
    <property type="protein sequence ID" value="EGX57006.1"/>
    <property type="molecule type" value="Genomic_DNA"/>
</dbReference>
<name>G2GHM2_9ACTN</name>
<dbReference type="Pfam" id="PF01494">
    <property type="entry name" value="FAD_binding_3"/>
    <property type="match status" value="1"/>
</dbReference>
<feature type="region of interest" description="Disordered" evidence="1">
    <location>
        <begin position="136"/>
        <end position="171"/>
    </location>
</feature>
<gene>
    <name evidence="3" type="ORF">SZN_25045</name>
</gene>
<keyword evidence="3" id="KW-0560">Oxidoreductase</keyword>
<organism evidence="3 4">
    <name type="scientific">Streptomyces zinciresistens K42</name>
    <dbReference type="NCBI Taxonomy" id="700597"/>
    <lineage>
        <taxon>Bacteria</taxon>
        <taxon>Bacillati</taxon>
        <taxon>Actinomycetota</taxon>
        <taxon>Actinomycetes</taxon>
        <taxon>Kitasatosporales</taxon>
        <taxon>Streptomycetaceae</taxon>
        <taxon>Streptomyces</taxon>
    </lineage>
</organism>
<evidence type="ECO:0000313" key="4">
    <source>
        <dbReference type="Proteomes" id="UP000004217"/>
    </source>
</evidence>